<reference evidence="3" key="1">
    <citation type="submission" date="2015-12" db="EMBL/GenBank/DDBJ databases">
        <title>FDA dAtabase for Regulatory Grade micrObial Sequences (FDA-ARGOS): Supporting development and validation of Infectious Disease Dx tests.</title>
        <authorList>
            <person name="Case J."/>
            <person name="Tallon L."/>
            <person name="Sadzewicz L."/>
            <person name="Sengamalay N."/>
            <person name="Ott S."/>
            <person name="Godinez A."/>
            <person name="Nagaraj S."/>
            <person name="Nadendla S."/>
            <person name="Sichtig H."/>
        </authorList>
    </citation>
    <scope>NUCLEOTIDE SEQUENCE [LARGE SCALE GENOMIC DNA]</scope>
    <source>
        <strain evidence="3">FDAARGOS_147</strain>
    </source>
</reference>
<proteinExistence type="predicted"/>
<evidence type="ECO:0000313" key="3">
    <source>
        <dbReference type="Proteomes" id="UP000060602"/>
    </source>
</evidence>
<gene>
    <name evidence="2" type="ORF">AL504_21850</name>
</gene>
<sequence>MSTRAFHATRIACAVAALGLSLSAHAQYRQDGIPCVDGLMDPAMTGRDLLAYESPVGCIGPLSDNRAAVLLPSSLEEIDRVPTDKSLRRHAWGFIDGNGKLVVNPQFERVGNFHHGLAAVRWKGKWGYIDGKGKMAVPPRYDSAGDFVEAGLAVVTLDGQHQLIDRAGKAVGDALDASVEHVSLREGRPAQLSVTYREEYRSADGERRYAKDGLRVVSGYGKDLFVGIDSHGMYGLLDADWNWRVEPKFSDITRQKDDPLALGIGDDEVVLIDDKGALIGEGKRYQRLGRVGKAFWSAQLPTKGYALLDANGQQIATLTNEEANASDIYDNTLVYVSGDTLKAYVPGRPDALTLGSRDIKPDQNEGGYLLFRDKAGNVAGLLTPKGAWLQGDSAPPWLAQAGRLAVRQGKLWLSSQDGQLLNAIDADGHAVLQPEAVEAAQGSQLRDMPLDVVDGPLGLLGQGYCHCTEGGAGLLLADGSVATHKDWDEVVALDGPRDSDTQDDVSAAEPLTADQLRFAAQTEAGMQLLDGRGKPMDLPAQQHIGAFRHGYALIYAKGETRLIDRAGKTYALPDYFEAEVVAPGLVRYLKTAAEGDPWGLYDFVAGKEVSAPAFQYIGAFHDGRAAASLGKDKVGVIDAQGKWIVPPRHNDARYVSDKLWLMYQAGSQEDDYRRPAALFNRDGRVLTSFQPALDVSRDGSGAYLAYSEKNRWIVAPDASDALDLQDASYTPMGTWLAIRRADRHGYVDGQGRWQIAPGAVAGTSFQGKPARALLSGDDGARLIDEQGKTVASLPAGDWYWPAGSAWLLRSGADAQGKPITLYADATGKTRLTLPGTATSFSEGQAAIVLPNGSMRAVNEKGVAGGPTFDYLGPRHDGLAPALVGDGYGYADGQGRLAVAPVYLWASAYANQRAVVSTREFSMILDERGTMVARVTLECGVRTLYGSYNQRLWPLSMPQRCRQ</sequence>
<dbReference type="SUPFAM" id="SSF69360">
    <property type="entry name" value="Cell wall binding repeat"/>
    <property type="match status" value="1"/>
</dbReference>
<dbReference type="PANTHER" id="PTHR37841">
    <property type="entry name" value="GLR2918 PROTEIN"/>
    <property type="match status" value="1"/>
</dbReference>
<dbReference type="AlphaFoldDB" id="A0A109XXF0"/>
<evidence type="ECO:0008006" key="4">
    <source>
        <dbReference type="Google" id="ProtNLM"/>
    </source>
</evidence>
<dbReference type="InterPro" id="IPR032774">
    <property type="entry name" value="WG_beta_rep"/>
</dbReference>
<dbReference type="Proteomes" id="UP000060602">
    <property type="component" value="Chromosome"/>
</dbReference>
<name>A0A109XXF0_ALCXX</name>
<evidence type="ECO:0000313" key="2">
    <source>
        <dbReference type="EMBL" id="AMG38437.1"/>
    </source>
</evidence>
<dbReference type="RefSeq" id="WP_061073148.1">
    <property type="nucleotide sequence ID" value="NZ_CP014060.2"/>
</dbReference>
<accession>A0A109XXF0</accession>
<dbReference type="PANTHER" id="PTHR37841:SF1">
    <property type="entry name" value="DUF3298 DOMAIN-CONTAINING PROTEIN"/>
    <property type="match status" value="1"/>
</dbReference>
<dbReference type="Pfam" id="PF14903">
    <property type="entry name" value="WG_beta_rep"/>
    <property type="match status" value="3"/>
</dbReference>
<keyword evidence="1" id="KW-0732">Signal</keyword>
<feature type="signal peptide" evidence="1">
    <location>
        <begin position="1"/>
        <end position="26"/>
    </location>
</feature>
<protein>
    <recommendedName>
        <fullName evidence="4">WG repeat-containing protein</fullName>
    </recommendedName>
</protein>
<organism evidence="2 3">
    <name type="scientific">Alcaligenes xylosoxydans xylosoxydans</name>
    <name type="common">Achromobacter xylosoxidans</name>
    <dbReference type="NCBI Taxonomy" id="85698"/>
    <lineage>
        <taxon>Bacteria</taxon>
        <taxon>Pseudomonadati</taxon>
        <taxon>Pseudomonadota</taxon>
        <taxon>Betaproteobacteria</taxon>
        <taxon>Burkholderiales</taxon>
        <taxon>Alcaligenaceae</taxon>
        <taxon>Achromobacter</taxon>
    </lineage>
</organism>
<dbReference type="EMBL" id="CP014060">
    <property type="protein sequence ID" value="AMG38437.1"/>
    <property type="molecule type" value="Genomic_DNA"/>
</dbReference>
<evidence type="ECO:0000256" key="1">
    <source>
        <dbReference type="SAM" id="SignalP"/>
    </source>
</evidence>
<feature type="chain" id="PRO_5007141894" description="WG repeat-containing protein" evidence="1">
    <location>
        <begin position="27"/>
        <end position="962"/>
    </location>
</feature>